<dbReference type="STRING" id="479431.Namu_4474"/>
<dbReference type="GO" id="GO:0003677">
    <property type="term" value="F:DNA binding"/>
    <property type="evidence" value="ECO:0007669"/>
    <property type="project" value="InterPro"/>
</dbReference>
<keyword evidence="1" id="KW-0175">Coiled coil</keyword>
<accession>C8XKV1</accession>
<protein>
    <submittedName>
        <fullName evidence="2">Transposase IS3/IS911 family protein</fullName>
    </submittedName>
</protein>
<keyword evidence="3" id="KW-1185">Reference proteome</keyword>
<proteinExistence type="predicted"/>
<dbReference type="PANTHER" id="PTHR33609">
    <property type="entry name" value="LOW CALCIUM RESPONSE LOCUS PROTEIN S"/>
    <property type="match status" value="1"/>
</dbReference>
<dbReference type="InterPro" id="IPR002514">
    <property type="entry name" value="Transposase_8"/>
</dbReference>
<reference evidence="2 3" key="2">
    <citation type="journal article" date="2010" name="Stand. Genomic Sci.">
        <title>Complete genome sequence of Nakamurella multipartita type strain (Y-104).</title>
        <authorList>
            <person name="Tice H."/>
            <person name="Mayilraj S."/>
            <person name="Sims D."/>
            <person name="Lapidus A."/>
            <person name="Nolan M."/>
            <person name="Lucas S."/>
            <person name="Glavina Del Rio T."/>
            <person name="Copeland A."/>
            <person name="Cheng J.F."/>
            <person name="Meincke L."/>
            <person name="Bruce D."/>
            <person name="Goodwin L."/>
            <person name="Pitluck S."/>
            <person name="Ivanova N."/>
            <person name="Mavromatis K."/>
            <person name="Ovchinnikova G."/>
            <person name="Pati A."/>
            <person name="Chen A."/>
            <person name="Palaniappan K."/>
            <person name="Land M."/>
            <person name="Hauser L."/>
            <person name="Chang Y.J."/>
            <person name="Jeffries C.D."/>
            <person name="Detter J.C."/>
            <person name="Brettin T."/>
            <person name="Rohde M."/>
            <person name="Goker M."/>
            <person name="Bristow J."/>
            <person name="Eisen J.A."/>
            <person name="Markowitz V."/>
            <person name="Hugenholtz P."/>
            <person name="Kyrpides N.C."/>
            <person name="Klenk H.P."/>
            <person name="Chen F."/>
        </authorList>
    </citation>
    <scope>NUCLEOTIDE SEQUENCE [LARGE SCALE GENOMIC DNA]</scope>
    <source>
        <strain evidence="3">ATCC 700099 / DSM 44233 / CIP 104796 / JCM 9543 / NBRC 105858 / Y-104</strain>
    </source>
</reference>
<name>C8XKV1_NAKMY</name>
<dbReference type="SUPFAM" id="SSF46689">
    <property type="entry name" value="Homeodomain-like"/>
    <property type="match status" value="1"/>
</dbReference>
<dbReference type="KEGG" id="nml:Namu_4474"/>
<dbReference type="HOGENOM" id="CLU_027402_34_1_11"/>
<dbReference type="Pfam" id="PF01527">
    <property type="entry name" value="HTH_Tnp_1"/>
    <property type="match status" value="1"/>
</dbReference>
<dbReference type="EMBL" id="CP001737">
    <property type="protein sequence ID" value="ACV80758.1"/>
    <property type="molecule type" value="Genomic_DNA"/>
</dbReference>
<reference evidence="3" key="1">
    <citation type="submission" date="2009-09" db="EMBL/GenBank/DDBJ databases">
        <title>The complete genome of Nakamurella multipartita DSM 44233.</title>
        <authorList>
            <consortium name="US DOE Joint Genome Institute (JGI-PGF)"/>
            <person name="Lucas S."/>
            <person name="Copeland A."/>
            <person name="Lapidus A."/>
            <person name="Glavina del Rio T."/>
            <person name="Dalin E."/>
            <person name="Tice H."/>
            <person name="Bruce D."/>
            <person name="Goodwin L."/>
            <person name="Pitluck S."/>
            <person name="Kyrpides N."/>
            <person name="Mavromatis K."/>
            <person name="Ivanova N."/>
            <person name="Ovchinnikova G."/>
            <person name="Sims D."/>
            <person name="Meincke L."/>
            <person name="Brettin T."/>
            <person name="Detter J.C."/>
            <person name="Han C."/>
            <person name="Larimer F."/>
            <person name="Land M."/>
            <person name="Hauser L."/>
            <person name="Markowitz V."/>
            <person name="Cheng J.-F."/>
            <person name="Hugenholtz P."/>
            <person name="Woyke T."/>
            <person name="Wu D."/>
            <person name="Klenk H.-P."/>
            <person name="Eisen J.A."/>
        </authorList>
    </citation>
    <scope>NUCLEOTIDE SEQUENCE [LARGE SCALE GENOMIC DNA]</scope>
    <source>
        <strain evidence="3">ATCC 700099 / DSM 44233 / CIP 104796 / JCM 9543 / NBRC 105858 / Y-104</strain>
    </source>
</reference>
<gene>
    <name evidence="2" type="ordered locus">Namu_4474</name>
</gene>
<dbReference type="GO" id="GO:0004803">
    <property type="term" value="F:transposase activity"/>
    <property type="evidence" value="ECO:0007669"/>
    <property type="project" value="InterPro"/>
</dbReference>
<organism evidence="2 3">
    <name type="scientific">Nakamurella multipartita (strain ATCC 700099 / DSM 44233 / CIP 104796 / JCM 9543 / NBRC 105858 / Y-104)</name>
    <name type="common">Microsphaera multipartita</name>
    <dbReference type="NCBI Taxonomy" id="479431"/>
    <lineage>
        <taxon>Bacteria</taxon>
        <taxon>Bacillati</taxon>
        <taxon>Actinomycetota</taxon>
        <taxon>Actinomycetes</taxon>
        <taxon>Nakamurellales</taxon>
        <taxon>Nakamurellaceae</taxon>
        <taxon>Nakamurella</taxon>
    </lineage>
</organism>
<evidence type="ECO:0000313" key="3">
    <source>
        <dbReference type="Proteomes" id="UP000002218"/>
    </source>
</evidence>
<dbReference type="InterPro" id="IPR009057">
    <property type="entry name" value="Homeodomain-like_sf"/>
</dbReference>
<dbReference type="eggNOG" id="COG2963">
    <property type="taxonomic scope" value="Bacteria"/>
</dbReference>
<dbReference type="InterPro" id="IPR052546">
    <property type="entry name" value="Transposase_8_domain"/>
</dbReference>
<sequence>MATRKRHTPEQVVRKLAQADRMLGEGKEVADVCRELQVSEQTYYRWRNQFGGLKADDAKRLKDLEKENSTLKRLLADAELEKAALKEIARGNF</sequence>
<feature type="coiled-coil region" evidence="1">
    <location>
        <begin position="54"/>
        <end position="88"/>
    </location>
</feature>
<evidence type="ECO:0000256" key="1">
    <source>
        <dbReference type="SAM" id="Coils"/>
    </source>
</evidence>
<evidence type="ECO:0000313" key="2">
    <source>
        <dbReference type="EMBL" id="ACV80758.1"/>
    </source>
</evidence>
<dbReference type="Proteomes" id="UP000002218">
    <property type="component" value="Chromosome"/>
</dbReference>
<dbReference type="PANTHER" id="PTHR33609:SF1">
    <property type="entry name" value="TRANSPOSASE"/>
    <property type="match status" value="1"/>
</dbReference>
<dbReference type="InParanoid" id="C8XKV1"/>
<dbReference type="AlphaFoldDB" id="C8XKV1"/>
<dbReference type="GO" id="GO:0006313">
    <property type="term" value="P:DNA transposition"/>
    <property type="evidence" value="ECO:0007669"/>
    <property type="project" value="InterPro"/>
</dbReference>